<comment type="caution">
    <text evidence="2">The sequence shown here is derived from an EMBL/GenBank/DDBJ whole genome shotgun (WGS) entry which is preliminary data.</text>
</comment>
<protein>
    <submittedName>
        <fullName evidence="2">Uncharacterized protein</fullName>
    </submittedName>
</protein>
<dbReference type="AlphaFoldDB" id="A0A7V3PUM9"/>
<reference evidence="2" key="1">
    <citation type="journal article" date="2020" name="mSystems">
        <title>Genome- and Community-Level Interaction Insights into Carbon Utilization and Element Cycling Functions of Hydrothermarchaeota in Hydrothermal Sediment.</title>
        <authorList>
            <person name="Zhou Z."/>
            <person name="Liu Y."/>
            <person name="Xu W."/>
            <person name="Pan J."/>
            <person name="Luo Z.H."/>
            <person name="Li M."/>
        </authorList>
    </citation>
    <scope>NUCLEOTIDE SEQUENCE [LARGE SCALE GENOMIC DNA]</scope>
    <source>
        <strain evidence="2">SpSt-914</strain>
    </source>
</reference>
<sequence>MEPRKLGQSGLGERIRREASARRRRSYWLTIAVLTVVAVILILMLGWRKKSPSPVLIKVSGVKPDFKIISIQEMPVGRQERLTVMALASSPLTNEALRRVIDWALFQVLDEYNRVRKRNVQVIWVYIYDQPDKRLSEWRAMAVFVDPRLPRHQVPAAAHIGGDAVQDGFVEYDFTNPVLRNDSGQR</sequence>
<evidence type="ECO:0000313" key="2">
    <source>
        <dbReference type="EMBL" id="HGD13740.1"/>
    </source>
</evidence>
<feature type="transmembrane region" description="Helical" evidence="1">
    <location>
        <begin position="26"/>
        <end position="47"/>
    </location>
</feature>
<proteinExistence type="predicted"/>
<accession>A0A7V3PUM9</accession>
<keyword evidence="1" id="KW-1133">Transmembrane helix</keyword>
<name>A0A7V3PUM9_UNCW3</name>
<gene>
    <name evidence="2" type="ORF">ENX16_06675</name>
</gene>
<dbReference type="EMBL" id="DTMZ01000165">
    <property type="protein sequence ID" value="HGD13740.1"/>
    <property type="molecule type" value="Genomic_DNA"/>
</dbReference>
<organism evidence="2">
    <name type="scientific">candidate division WOR-3 bacterium</name>
    <dbReference type="NCBI Taxonomy" id="2052148"/>
    <lineage>
        <taxon>Bacteria</taxon>
        <taxon>Bacteria division WOR-3</taxon>
    </lineage>
</organism>
<keyword evidence="1" id="KW-0472">Membrane</keyword>
<evidence type="ECO:0000256" key="1">
    <source>
        <dbReference type="SAM" id="Phobius"/>
    </source>
</evidence>
<keyword evidence="1" id="KW-0812">Transmembrane</keyword>